<sequence>MTATYEYGLDIEAVDGRRARRRRLGDLCAGRLTAAVFSLSSLAAA</sequence>
<protein>
    <submittedName>
        <fullName evidence="1">Uncharacterized protein</fullName>
    </submittedName>
</protein>
<dbReference type="RefSeq" id="WP_243071066.1">
    <property type="nucleotide sequence ID" value="NZ_JAIVFL010000001.1"/>
</dbReference>
<name>A0ABS9YU30_9MYCO</name>
<gene>
    <name evidence="1" type="ORF">K9U37_06905</name>
</gene>
<evidence type="ECO:0000313" key="2">
    <source>
        <dbReference type="Proteomes" id="UP001139068"/>
    </source>
</evidence>
<proteinExistence type="predicted"/>
<reference evidence="1" key="1">
    <citation type="journal article" date="2022" name="ISME J.">
        <title>Identification of active gaseous-alkane degraders at natural gas seeps.</title>
        <authorList>
            <person name="Farhan Ul Haque M."/>
            <person name="Hernandez M."/>
            <person name="Crombie A.T."/>
            <person name="Murrell J.C."/>
        </authorList>
    </citation>
    <scope>NUCLEOTIDE SEQUENCE</scope>
    <source>
        <strain evidence="1">ANDR5</strain>
    </source>
</reference>
<evidence type="ECO:0000313" key="1">
    <source>
        <dbReference type="EMBL" id="MCI4674657.1"/>
    </source>
</evidence>
<comment type="caution">
    <text evidence="1">The sequence shown here is derived from an EMBL/GenBank/DDBJ whole genome shotgun (WGS) entry which is preliminary data.</text>
</comment>
<dbReference type="Proteomes" id="UP001139068">
    <property type="component" value="Unassembled WGS sequence"/>
</dbReference>
<keyword evidence="2" id="KW-1185">Reference proteome</keyword>
<accession>A0ABS9YU30</accession>
<organism evidence="1 2">
    <name type="scientific">Candidatus Mycolicibacterium alkanivorans</name>
    <dbReference type="NCBI Taxonomy" id="2954114"/>
    <lineage>
        <taxon>Bacteria</taxon>
        <taxon>Bacillati</taxon>
        <taxon>Actinomycetota</taxon>
        <taxon>Actinomycetes</taxon>
        <taxon>Mycobacteriales</taxon>
        <taxon>Mycobacteriaceae</taxon>
        <taxon>Mycolicibacterium</taxon>
    </lineage>
</organism>
<dbReference type="EMBL" id="JAIVFL010000001">
    <property type="protein sequence ID" value="MCI4674657.1"/>
    <property type="molecule type" value="Genomic_DNA"/>
</dbReference>